<keyword evidence="2" id="KW-1185">Reference proteome</keyword>
<evidence type="ECO:0000313" key="2">
    <source>
        <dbReference type="Proteomes" id="UP001218218"/>
    </source>
</evidence>
<name>A0AAD6ZBI3_9AGAR</name>
<comment type="caution">
    <text evidence="1">The sequence shown here is derived from an EMBL/GenBank/DDBJ whole genome shotgun (WGS) entry which is preliminary data.</text>
</comment>
<evidence type="ECO:0000313" key="1">
    <source>
        <dbReference type="EMBL" id="KAJ7315163.1"/>
    </source>
</evidence>
<proteinExistence type="predicted"/>
<sequence length="101" mass="11294">MQVVDNRKADGGGKVLMNKAVAPFIHQSTAVSNSLDIKVFGLVLNCFSDNGTIWGRGAFFQEVFKQHPLPIHKFLIDMKGLFQTTLLYLRNQAKTQLLTKS</sequence>
<dbReference type="EMBL" id="JARIHO010000063">
    <property type="protein sequence ID" value="KAJ7315163.1"/>
    <property type="molecule type" value="Genomic_DNA"/>
</dbReference>
<accession>A0AAD6ZBI3</accession>
<organism evidence="1 2">
    <name type="scientific">Mycena albidolilacea</name>
    <dbReference type="NCBI Taxonomy" id="1033008"/>
    <lineage>
        <taxon>Eukaryota</taxon>
        <taxon>Fungi</taxon>
        <taxon>Dikarya</taxon>
        <taxon>Basidiomycota</taxon>
        <taxon>Agaricomycotina</taxon>
        <taxon>Agaricomycetes</taxon>
        <taxon>Agaricomycetidae</taxon>
        <taxon>Agaricales</taxon>
        <taxon>Marasmiineae</taxon>
        <taxon>Mycenaceae</taxon>
        <taxon>Mycena</taxon>
    </lineage>
</organism>
<gene>
    <name evidence="1" type="ORF">DFH08DRAFT_972197</name>
</gene>
<dbReference type="AlphaFoldDB" id="A0AAD6ZBI3"/>
<reference evidence="1" key="1">
    <citation type="submission" date="2023-03" db="EMBL/GenBank/DDBJ databases">
        <title>Massive genome expansion in bonnet fungi (Mycena s.s.) driven by repeated elements and novel gene families across ecological guilds.</title>
        <authorList>
            <consortium name="Lawrence Berkeley National Laboratory"/>
            <person name="Harder C.B."/>
            <person name="Miyauchi S."/>
            <person name="Viragh M."/>
            <person name="Kuo A."/>
            <person name="Thoen E."/>
            <person name="Andreopoulos B."/>
            <person name="Lu D."/>
            <person name="Skrede I."/>
            <person name="Drula E."/>
            <person name="Henrissat B."/>
            <person name="Morin E."/>
            <person name="Kohler A."/>
            <person name="Barry K."/>
            <person name="LaButti K."/>
            <person name="Morin E."/>
            <person name="Salamov A."/>
            <person name="Lipzen A."/>
            <person name="Mereny Z."/>
            <person name="Hegedus B."/>
            <person name="Baldrian P."/>
            <person name="Stursova M."/>
            <person name="Weitz H."/>
            <person name="Taylor A."/>
            <person name="Grigoriev I.V."/>
            <person name="Nagy L.G."/>
            <person name="Martin F."/>
            <person name="Kauserud H."/>
        </authorList>
    </citation>
    <scope>NUCLEOTIDE SEQUENCE</scope>
    <source>
        <strain evidence="1">CBHHK002</strain>
    </source>
</reference>
<dbReference type="Proteomes" id="UP001218218">
    <property type="component" value="Unassembled WGS sequence"/>
</dbReference>
<protein>
    <submittedName>
        <fullName evidence="1">Uncharacterized protein</fullName>
    </submittedName>
</protein>